<accession>A0A2M8VRM3</accession>
<dbReference type="SUPFAM" id="SSF53850">
    <property type="entry name" value="Periplasmic binding protein-like II"/>
    <property type="match status" value="1"/>
</dbReference>
<organism evidence="2 3">
    <name type="scientific">Polynucleobacter brandtiae</name>
    <dbReference type="NCBI Taxonomy" id="1938816"/>
    <lineage>
        <taxon>Bacteria</taxon>
        <taxon>Pseudomonadati</taxon>
        <taxon>Pseudomonadota</taxon>
        <taxon>Betaproteobacteria</taxon>
        <taxon>Burkholderiales</taxon>
        <taxon>Burkholderiaceae</taxon>
        <taxon>Polynucleobacter</taxon>
    </lineage>
</organism>
<reference evidence="2 3" key="1">
    <citation type="submission" date="2017-11" db="EMBL/GenBank/DDBJ databases">
        <title>Genomic Encyclopedia of Type Strains, Phase III (KMG-III): the genomes of soil and plant-associated and newly described type strains.</title>
        <authorList>
            <person name="Whitman W."/>
        </authorList>
    </citation>
    <scope>NUCLEOTIDE SEQUENCE [LARGE SCALE GENOMIC DNA]</scope>
    <source>
        <strain evidence="2 3">UB-Domo-W1</strain>
    </source>
</reference>
<keyword evidence="3" id="KW-1185">Reference proteome</keyword>
<evidence type="ECO:0000256" key="1">
    <source>
        <dbReference type="ARBA" id="ARBA00006987"/>
    </source>
</evidence>
<dbReference type="InterPro" id="IPR005064">
    <property type="entry name" value="BUG"/>
</dbReference>
<dbReference type="Gene3D" id="3.40.190.10">
    <property type="entry name" value="Periplasmic binding protein-like II"/>
    <property type="match status" value="1"/>
</dbReference>
<dbReference type="Pfam" id="PF03401">
    <property type="entry name" value="TctC"/>
    <property type="match status" value="1"/>
</dbReference>
<keyword evidence="2" id="KW-0675">Receptor</keyword>
<dbReference type="Proteomes" id="UP000229366">
    <property type="component" value="Unassembled WGS sequence"/>
</dbReference>
<protein>
    <submittedName>
        <fullName evidence="2">Tripartite-type tricarboxylate transporter receptor subunit TctC</fullName>
    </submittedName>
</protein>
<comment type="similarity">
    <text evidence="1">Belongs to the UPF0065 (bug) family.</text>
</comment>
<dbReference type="PANTHER" id="PTHR42928">
    <property type="entry name" value="TRICARBOXYLATE-BINDING PROTEIN"/>
    <property type="match status" value="1"/>
</dbReference>
<dbReference type="Gene3D" id="3.40.190.150">
    <property type="entry name" value="Bordetella uptake gene, domain 1"/>
    <property type="match status" value="1"/>
</dbReference>
<dbReference type="PIRSF" id="PIRSF017082">
    <property type="entry name" value="YflP"/>
    <property type="match status" value="1"/>
</dbReference>
<dbReference type="EMBL" id="PGTX01000002">
    <property type="protein sequence ID" value="PJI80108.1"/>
    <property type="molecule type" value="Genomic_DNA"/>
</dbReference>
<dbReference type="RefSeq" id="WP_100379429.1">
    <property type="nucleotide sequence ID" value="NZ_CBCSBW010000002.1"/>
</dbReference>
<dbReference type="AlphaFoldDB" id="A0A2M8VRM3"/>
<name>A0A2M8VRM3_9BURK</name>
<proteinExistence type="inferred from homology"/>
<dbReference type="OrthoDB" id="8678477at2"/>
<dbReference type="InterPro" id="IPR042100">
    <property type="entry name" value="Bug_dom1"/>
</dbReference>
<evidence type="ECO:0000313" key="2">
    <source>
        <dbReference type="EMBL" id="PJI80108.1"/>
    </source>
</evidence>
<dbReference type="PANTHER" id="PTHR42928:SF5">
    <property type="entry name" value="BLR1237 PROTEIN"/>
    <property type="match status" value="1"/>
</dbReference>
<comment type="caution">
    <text evidence="2">The sequence shown here is derived from an EMBL/GenBank/DDBJ whole genome shotgun (WGS) entry which is preliminary data.</text>
</comment>
<evidence type="ECO:0000313" key="3">
    <source>
        <dbReference type="Proteomes" id="UP000229366"/>
    </source>
</evidence>
<dbReference type="CDD" id="cd13578">
    <property type="entry name" value="PBP2_Bug27"/>
    <property type="match status" value="1"/>
</dbReference>
<gene>
    <name evidence="2" type="ORF">B0G85_1094</name>
</gene>
<sequence length="324" mass="34326">MFINIFFTALIGCFATLFSLPVLSAYPDRSIRLVVPFATGGTSEIIARSVASSLSTSLGQSVYVDNKPGGAGNIAMEEVKRAKPDGYTLMLGHVGTLAVNPALFGKKLPYDPNTDFAPVTLVAKVPNVIAVSEKNPIKTLADLVADAKKNPGKINYGSAGNGSAGHLAMEYFSVEAGIDLVHVPYKGSGPMLTDLIGGQIQATFNGLPSLIGQIKGSTLRPLAVGSLERSKVLPNVPTISESGYKGFETSQWYGIIVPAGTPQSIIDRLQKDIAKGLKSKEDSKRMLEDGAVLIGDTPAQFGVFIKSEQTRWAKVVEKAKITVD</sequence>